<dbReference type="EMBL" id="JACEIK010015153">
    <property type="protein sequence ID" value="MCE3216929.1"/>
    <property type="molecule type" value="Genomic_DNA"/>
</dbReference>
<feature type="region of interest" description="Disordered" evidence="1">
    <location>
        <begin position="77"/>
        <end position="113"/>
    </location>
</feature>
<organism evidence="2 3">
    <name type="scientific">Datura stramonium</name>
    <name type="common">Jimsonweed</name>
    <name type="synonym">Common thornapple</name>
    <dbReference type="NCBI Taxonomy" id="4076"/>
    <lineage>
        <taxon>Eukaryota</taxon>
        <taxon>Viridiplantae</taxon>
        <taxon>Streptophyta</taxon>
        <taxon>Embryophyta</taxon>
        <taxon>Tracheophyta</taxon>
        <taxon>Spermatophyta</taxon>
        <taxon>Magnoliopsida</taxon>
        <taxon>eudicotyledons</taxon>
        <taxon>Gunneridae</taxon>
        <taxon>Pentapetalae</taxon>
        <taxon>asterids</taxon>
        <taxon>lamiids</taxon>
        <taxon>Solanales</taxon>
        <taxon>Solanaceae</taxon>
        <taxon>Solanoideae</taxon>
        <taxon>Datureae</taxon>
        <taxon>Datura</taxon>
    </lineage>
</organism>
<evidence type="ECO:0000313" key="3">
    <source>
        <dbReference type="Proteomes" id="UP000823775"/>
    </source>
</evidence>
<dbReference type="Proteomes" id="UP000823775">
    <property type="component" value="Unassembled WGS sequence"/>
</dbReference>
<evidence type="ECO:0000313" key="2">
    <source>
        <dbReference type="EMBL" id="MCE3216929.1"/>
    </source>
</evidence>
<feature type="compositionally biased region" description="Basic residues" evidence="1">
    <location>
        <begin position="95"/>
        <end position="113"/>
    </location>
</feature>
<protein>
    <submittedName>
        <fullName evidence="2">Uncharacterized protein</fullName>
    </submittedName>
</protein>
<gene>
    <name evidence="2" type="ORF">HAX54_009486</name>
</gene>
<sequence>MVQLASQHKEVRKIDKDMVKAAVENRVKAALEKRRKLQGDGSREHISASFTMRLGMDITKGQVEVFMWEEPDCVEEGELEPYDDADRGYRSPKSNSRKRKASSPQKTRWRKAT</sequence>
<keyword evidence="3" id="KW-1185">Reference proteome</keyword>
<comment type="caution">
    <text evidence="2">The sequence shown here is derived from an EMBL/GenBank/DDBJ whole genome shotgun (WGS) entry which is preliminary data.</text>
</comment>
<reference evidence="2 3" key="1">
    <citation type="journal article" date="2021" name="BMC Genomics">
        <title>Datura genome reveals duplications of psychoactive alkaloid biosynthetic genes and high mutation rate following tissue culture.</title>
        <authorList>
            <person name="Rajewski A."/>
            <person name="Carter-House D."/>
            <person name="Stajich J."/>
            <person name="Litt A."/>
        </authorList>
    </citation>
    <scope>NUCLEOTIDE SEQUENCE [LARGE SCALE GENOMIC DNA]</scope>
    <source>
        <strain evidence="2">AR-01</strain>
    </source>
</reference>
<proteinExistence type="predicted"/>
<evidence type="ECO:0000256" key="1">
    <source>
        <dbReference type="SAM" id="MobiDB-lite"/>
    </source>
</evidence>
<name>A0ABS8WZK6_DATST</name>
<accession>A0ABS8WZK6</accession>